<keyword evidence="2" id="KW-1185">Reference proteome</keyword>
<proteinExistence type="predicted"/>
<sequence length="68" mass="8073">MPNEAETTCPCCLKQMTTSDESCPTCGYSDRDVHLRRLQLEGEAERRIERARLLGKLFRFLRWTHLFR</sequence>
<organism evidence="1 2">
    <name type="scientific">Novipirellula caenicola</name>
    <dbReference type="NCBI Taxonomy" id="1536901"/>
    <lineage>
        <taxon>Bacteria</taxon>
        <taxon>Pseudomonadati</taxon>
        <taxon>Planctomycetota</taxon>
        <taxon>Planctomycetia</taxon>
        <taxon>Pirellulales</taxon>
        <taxon>Pirellulaceae</taxon>
        <taxon>Novipirellula</taxon>
    </lineage>
</organism>
<evidence type="ECO:0000313" key="2">
    <source>
        <dbReference type="Proteomes" id="UP001416858"/>
    </source>
</evidence>
<gene>
    <name evidence="1" type="ORF">Rcae01_03615</name>
</gene>
<reference evidence="1 2" key="1">
    <citation type="submission" date="2024-02" db="EMBL/GenBank/DDBJ databases">
        <title>Rhodopirellula caenicola NBRC 110016.</title>
        <authorList>
            <person name="Ichikawa N."/>
            <person name="Katano-Makiyama Y."/>
            <person name="Hidaka K."/>
        </authorList>
    </citation>
    <scope>NUCLEOTIDE SEQUENCE [LARGE SCALE GENOMIC DNA]</scope>
    <source>
        <strain evidence="1 2">NBRC 110016</strain>
    </source>
</reference>
<name>A0ABP9VSL0_9BACT</name>
<evidence type="ECO:0000313" key="1">
    <source>
        <dbReference type="EMBL" id="GAA5508149.1"/>
    </source>
</evidence>
<dbReference type="Proteomes" id="UP001416858">
    <property type="component" value="Unassembled WGS sequence"/>
</dbReference>
<accession>A0ABP9VSL0</accession>
<dbReference type="EMBL" id="BAABRO010000008">
    <property type="protein sequence ID" value="GAA5508149.1"/>
    <property type="molecule type" value="Genomic_DNA"/>
</dbReference>
<protein>
    <submittedName>
        <fullName evidence="1">Uncharacterized protein</fullName>
    </submittedName>
</protein>
<comment type="caution">
    <text evidence="1">The sequence shown here is derived from an EMBL/GenBank/DDBJ whole genome shotgun (WGS) entry which is preliminary data.</text>
</comment>